<dbReference type="Proteomes" id="UP000499080">
    <property type="component" value="Unassembled WGS sequence"/>
</dbReference>
<comment type="caution">
    <text evidence="1">The sequence shown here is derived from an EMBL/GenBank/DDBJ whole genome shotgun (WGS) entry which is preliminary data.</text>
</comment>
<gene>
    <name evidence="1" type="ORF">AVEN_148785_1</name>
</gene>
<organism evidence="1 2">
    <name type="scientific">Araneus ventricosus</name>
    <name type="common">Orbweaver spider</name>
    <name type="synonym">Epeira ventricosa</name>
    <dbReference type="NCBI Taxonomy" id="182803"/>
    <lineage>
        <taxon>Eukaryota</taxon>
        <taxon>Metazoa</taxon>
        <taxon>Ecdysozoa</taxon>
        <taxon>Arthropoda</taxon>
        <taxon>Chelicerata</taxon>
        <taxon>Arachnida</taxon>
        <taxon>Araneae</taxon>
        <taxon>Araneomorphae</taxon>
        <taxon>Entelegynae</taxon>
        <taxon>Araneoidea</taxon>
        <taxon>Araneidae</taxon>
        <taxon>Araneus</taxon>
    </lineage>
</organism>
<dbReference type="AlphaFoldDB" id="A0A4Y2TQ44"/>
<dbReference type="EMBL" id="BGPR01030329">
    <property type="protein sequence ID" value="GBO02769.1"/>
    <property type="molecule type" value="Genomic_DNA"/>
</dbReference>
<sequence>MTNSDCVDYIERAPEVLPFSVVLIHHDEFLIQVDYINEHQSLTPFLCGIDYHVEFLIVLTTSNEHQRSLLFSVVLTIMSNSDCVDYIERAIVRSHSFSV</sequence>
<accession>A0A4Y2TQ44</accession>
<evidence type="ECO:0000313" key="2">
    <source>
        <dbReference type="Proteomes" id="UP000499080"/>
    </source>
</evidence>
<proteinExistence type="predicted"/>
<name>A0A4Y2TQ44_ARAVE</name>
<protein>
    <submittedName>
        <fullName evidence="1">Uncharacterized protein</fullName>
    </submittedName>
</protein>
<keyword evidence="2" id="KW-1185">Reference proteome</keyword>
<reference evidence="1 2" key="1">
    <citation type="journal article" date="2019" name="Sci. Rep.">
        <title>Orb-weaving spider Araneus ventricosus genome elucidates the spidroin gene catalogue.</title>
        <authorList>
            <person name="Kono N."/>
            <person name="Nakamura H."/>
            <person name="Ohtoshi R."/>
            <person name="Moran D.A.P."/>
            <person name="Shinohara A."/>
            <person name="Yoshida Y."/>
            <person name="Fujiwara M."/>
            <person name="Mori M."/>
            <person name="Tomita M."/>
            <person name="Arakawa K."/>
        </authorList>
    </citation>
    <scope>NUCLEOTIDE SEQUENCE [LARGE SCALE GENOMIC DNA]</scope>
</reference>
<evidence type="ECO:0000313" key="1">
    <source>
        <dbReference type="EMBL" id="GBO02769.1"/>
    </source>
</evidence>